<comment type="similarity">
    <text evidence="2 9">Belongs to the RecN family.</text>
</comment>
<organism evidence="12 13">
    <name type="scientific">Sulfurospirillum tamanense</name>
    <dbReference type="NCBI Taxonomy" id="2813362"/>
    <lineage>
        <taxon>Bacteria</taxon>
        <taxon>Pseudomonadati</taxon>
        <taxon>Campylobacterota</taxon>
        <taxon>Epsilonproteobacteria</taxon>
        <taxon>Campylobacterales</taxon>
        <taxon>Sulfurospirillaceae</taxon>
        <taxon>Sulfurospirillum</taxon>
    </lineage>
</organism>
<sequence>MIERLLVKDHLSFKEADLTFAPGLIAFTGPSGAGKSVLMRAFLALFGFQESDATLLEAALNGPLALEEVGIEAEEPNVLRCVKQKSVRYFVNGQMLSRKNMTYVCKDAVRYLSVKESNEFSPEALLSLLDGSIKTPKFAQEKVAFGTLFAEYKTAKEALKRVEDEERRVEELREFARFEIQKIEEVSPKLGEDDDLMRFKKMLSKKEKLEVALSKAEGIFEFESAVHEALSHSDIPSDFFDASMNELRMHFEQASERLGDLEEADVEALLDRIEKISTLKNRYGTIEEILAHLQKRKEELSRYENIAFEKKALEERHEVLRGEVKVKAAYLSSERAKALGALEARINGFLKALYLHGARVVMAPCEVSQTGADSLEVVLEGVEVRSISSGEFNRLRLAFIATAQEVLNSGSGVLILDEVDANLSGKESMSVANVLKSLSRSYQIFAISHQPQLSSKADQHFVVEKKEGQSIVRLLSPKERVEEVARMVSGEAITSEARELALSLLEP</sequence>
<reference evidence="12 13" key="2">
    <citation type="submission" date="2021-02" db="EMBL/GenBank/DDBJ databases">
        <title>Sulfurospirillum tamanensis sp. nov.</title>
        <authorList>
            <person name="Frolova A."/>
            <person name="Merkel A."/>
            <person name="Slobodkin A."/>
        </authorList>
    </citation>
    <scope>NUCLEOTIDE SEQUENCE [LARGE SCALE GENOMIC DNA]</scope>
    <source>
        <strain evidence="12 13">T05b</strain>
    </source>
</reference>
<accession>A0ABS2WSY3</accession>
<dbReference type="InterPro" id="IPR003395">
    <property type="entry name" value="RecF/RecN/SMC_N"/>
</dbReference>
<evidence type="ECO:0000256" key="8">
    <source>
        <dbReference type="ARBA" id="ARBA00033408"/>
    </source>
</evidence>
<feature type="coiled-coil region" evidence="10">
    <location>
        <begin position="244"/>
        <end position="306"/>
    </location>
</feature>
<evidence type="ECO:0000256" key="4">
    <source>
        <dbReference type="ARBA" id="ARBA00022741"/>
    </source>
</evidence>
<dbReference type="Proteomes" id="UP000703590">
    <property type="component" value="Unassembled WGS sequence"/>
</dbReference>
<dbReference type="SUPFAM" id="SSF52540">
    <property type="entry name" value="P-loop containing nucleoside triphosphate hydrolases"/>
    <property type="match status" value="1"/>
</dbReference>
<dbReference type="InterPro" id="IPR027417">
    <property type="entry name" value="P-loop_NTPase"/>
</dbReference>
<evidence type="ECO:0000256" key="7">
    <source>
        <dbReference type="ARBA" id="ARBA00023204"/>
    </source>
</evidence>
<feature type="domain" description="AAA+ ATPase" evidence="11">
    <location>
        <begin position="21"/>
        <end position="467"/>
    </location>
</feature>
<dbReference type="Pfam" id="PF02463">
    <property type="entry name" value="SMC_N"/>
    <property type="match status" value="1"/>
</dbReference>
<evidence type="ECO:0000256" key="10">
    <source>
        <dbReference type="SAM" id="Coils"/>
    </source>
</evidence>
<keyword evidence="13" id="KW-1185">Reference proteome</keyword>
<evidence type="ECO:0000256" key="5">
    <source>
        <dbReference type="ARBA" id="ARBA00022763"/>
    </source>
</evidence>
<dbReference type="SMART" id="SM00382">
    <property type="entry name" value="AAA"/>
    <property type="match status" value="1"/>
</dbReference>
<comment type="function">
    <text evidence="1 9">May be involved in recombinational repair of damaged DNA.</text>
</comment>
<evidence type="ECO:0000313" key="12">
    <source>
        <dbReference type="EMBL" id="MBN2964750.1"/>
    </source>
</evidence>
<keyword evidence="7 9" id="KW-0234">DNA repair</keyword>
<dbReference type="PANTHER" id="PTHR11059:SF0">
    <property type="entry name" value="DNA REPAIR PROTEIN RECN"/>
    <property type="match status" value="1"/>
</dbReference>
<reference evidence="13" key="1">
    <citation type="submission" date="2021-02" db="EMBL/GenBank/DDBJ databases">
        <title>Sulfurospirillum tamanensis sp. nov.</title>
        <authorList>
            <person name="Merkel A.Y."/>
        </authorList>
    </citation>
    <scope>NUCLEOTIDE SEQUENCE [LARGE SCALE GENOMIC DNA]</scope>
    <source>
        <strain evidence="13">T05b</strain>
    </source>
</reference>
<gene>
    <name evidence="12" type="ORF">JWV37_08150</name>
</gene>
<keyword evidence="5 9" id="KW-0227">DNA damage</keyword>
<dbReference type="EMBL" id="JAFHKK010000016">
    <property type="protein sequence ID" value="MBN2964750.1"/>
    <property type="molecule type" value="Genomic_DNA"/>
</dbReference>
<evidence type="ECO:0000256" key="6">
    <source>
        <dbReference type="ARBA" id="ARBA00022840"/>
    </source>
</evidence>
<evidence type="ECO:0000256" key="1">
    <source>
        <dbReference type="ARBA" id="ARBA00003618"/>
    </source>
</evidence>
<keyword evidence="10" id="KW-0175">Coiled coil</keyword>
<proteinExistence type="inferred from homology"/>
<dbReference type="PIRSF" id="PIRSF003128">
    <property type="entry name" value="RecN"/>
    <property type="match status" value="1"/>
</dbReference>
<dbReference type="RefSeq" id="WP_205459300.1">
    <property type="nucleotide sequence ID" value="NZ_JAFHKK010000016.1"/>
</dbReference>
<dbReference type="InterPro" id="IPR003593">
    <property type="entry name" value="AAA+_ATPase"/>
</dbReference>
<evidence type="ECO:0000256" key="3">
    <source>
        <dbReference type="ARBA" id="ARBA00021315"/>
    </source>
</evidence>
<keyword evidence="4" id="KW-0547">Nucleotide-binding</keyword>
<comment type="caution">
    <text evidence="12">The sequence shown here is derived from an EMBL/GenBank/DDBJ whole genome shotgun (WGS) entry which is preliminary data.</text>
</comment>
<evidence type="ECO:0000256" key="9">
    <source>
        <dbReference type="PIRNR" id="PIRNR003128"/>
    </source>
</evidence>
<evidence type="ECO:0000259" key="11">
    <source>
        <dbReference type="SMART" id="SM00382"/>
    </source>
</evidence>
<keyword evidence="6" id="KW-0067">ATP-binding</keyword>
<name>A0ABS2WSY3_9BACT</name>
<evidence type="ECO:0000313" key="13">
    <source>
        <dbReference type="Proteomes" id="UP000703590"/>
    </source>
</evidence>
<dbReference type="Gene3D" id="3.40.50.300">
    <property type="entry name" value="P-loop containing nucleotide triphosphate hydrolases"/>
    <property type="match status" value="2"/>
</dbReference>
<dbReference type="PANTHER" id="PTHR11059">
    <property type="entry name" value="DNA REPAIR PROTEIN RECN"/>
    <property type="match status" value="1"/>
</dbReference>
<protein>
    <recommendedName>
        <fullName evidence="3 9">DNA repair protein RecN</fullName>
    </recommendedName>
    <alternativeName>
        <fullName evidence="8 9">Recombination protein N</fullName>
    </alternativeName>
</protein>
<dbReference type="InterPro" id="IPR004604">
    <property type="entry name" value="DNA_recomb/repair_RecN"/>
</dbReference>
<evidence type="ECO:0000256" key="2">
    <source>
        <dbReference type="ARBA" id="ARBA00009441"/>
    </source>
</evidence>